<proteinExistence type="predicted"/>
<evidence type="ECO:0000256" key="5">
    <source>
        <dbReference type="SAM" id="MobiDB-lite"/>
    </source>
</evidence>
<feature type="transmembrane region" description="Helical" evidence="6">
    <location>
        <begin position="329"/>
        <end position="350"/>
    </location>
</feature>
<feature type="transmembrane region" description="Helical" evidence="6">
    <location>
        <begin position="272"/>
        <end position="293"/>
    </location>
</feature>
<comment type="subcellular location">
    <subcellularLocation>
        <location evidence="1">Cell membrane</location>
        <topology evidence="1">Multi-pass membrane protein</topology>
    </subcellularLocation>
</comment>
<evidence type="ECO:0000256" key="3">
    <source>
        <dbReference type="ARBA" id="ARBA00022989"/>
    </source>
</evidence>
<dbReference type="PANTHER" id="PTHR23514:SF13">
    <property type="entry name" value="INNER MEMBRANE PROTEIN YBJJ"/>
    <property type="match status" value="1"/>
</dbReference>
<evidence type="ECO:0000256" key="1">
    <source>
        <dbReference type="ARBA" id="ARBA00004651"/>
    </source>
</evidence>
<keyword evidence="3 6" id="KW-1133">Transmembrane helix</keyword>
<evidence type="ECO:0000256" key="4">
    <source>
        <dbReference type="ARBA" id="ARBA00023136"/>
    </source>
</evidence>
<feature type="transmembrane region" description="Helical" evidence="6">
    <location>
        <begin position="169"/>
        <end position="190"/>
    </location>
</feature>
<feature type="transmembrane region" description="Helical" evidence="6">
    <location>
        <begin position="240"/>
        <end position="260"/>
    </location>
</feature>
<feature type="transmembrane region" description="Helical" evidence="6">
    <location>
        <begin position="103"/>
        <end position="122"/>
    </location>
</feature>
<dbReference type="PROSITE" id="PS50850">
    <property type="entry name" value="MFS"/>
    <property type="match status" value="1"/>
</dbReference>
<name>A0ABY4YVZ3_9MICO</name>
<gene>
    <name evidence="8" type="ORF">NF556_03895</name>
</gene>
<dbReference type="InterPro" id="IPR011701">
    <property type="entry name" value="MFS"/>
</dbReference>
<reference evidence="8" key="1">
    <citation type="submission" date="2022-06" db="EMBL/GenBank/DDBJ databases">
        <title>Ornithinimicrobium HY1793.</title>
        <authorList>
            <person name="Huang Y."/>
        </authorList>
    </citation>
    <scope>NUCLEOTIDE SEQUENCE</scope>
    <source>
        <strain evidence="8">HY1793</strain>
    </source>
</reference>
<organism evidence="8 9">
    <name type="scientific">Ornithinimicrobium faecis</name>
    <dbReference type="NCBI Taxonomy" id="2934158"/>
    <lineage>
        <taxon>Bacteria</taxon>
        <taxon>Bacillati</taxon>
        <taxon>Actinomycetota</taxon>
        <taxon>Actinomycetes</taxon>
        <taxon>Micrococcales</taxon>
        <taxon>Ornithinimicrobiaceae</taxon>
        <taxon>Ornithinimicrobium</taxon>
    </lineage>
</organism>
<sequence length="423" mass="42706">MQSSSERRPTAGQTGSAGAVALVFAASGFVMAQTLARVPALRDHVGATEAELGLALVGGGIGSLLAMPHTARLIDRFGNRRVTAVAIVLGSLGWGSVGFAPNVWVLAGLLVLAGAPVGVWDVSMNIQGNRVEQLRSRTLMPYLHAAFSAGAVVGASVGAVAAWQGIGLLQVPVGGVVGLIVGLIAVRHFIPADPLPEETLRDATPRDTSQSAANAAPRGTSQPAASATPRGTRGITRTELLIGVVCLAAALAEGAANDWLALLLVDAHDAPAGFGALAFTAFNVTMLIGRLLGGPATARWGRANLARAGGVLAGAGILLITLVPSLEVALVAALMWGLGVSTVFPAAISAAGEIPGRGNKAIGMVSTIAYGAFLFGAPTIGVLAGAFGLDRALWLVVAFLVLLVVLAGNLGRTSHPSPTRRPT</sequence>
<protein>
    <submittedName>
        <fullName evidence="8">MFS transporter</fullName>
    </submittedName>
</protein>
<feature type="compositionally biased region" description="Polar residues" evidence="5">
    <location>
        <begin position="206"/>
        <end position="225"/>
    </location>
</feature>
<evidence type="ECO:0000313" key="9">
    <source>
        <dbReference type="Proteomes" id="UP001056455"/>
    </source>
</evidence>
<dbReference type="CDD" id="cd17393">
    <property type="entry name" value="MFS_MosC_like"/>
    <property type="match status" value="1"/>
</dbReference>
<keyword evidence="9" id="KW-1185">Reference proteome</keyword>
<dbReference type="Gene3D" id="1.20.1250.20">
    <property type="entry name" value="MFS general substrate transporter like domains"/>
    <property type="match status" value="2"/>
</dbReference>
<feature type="transmembrane region" description="Helical" evidence="6">
    <location>
        <begin position="142"/>
        <end position="163"/>
    </location>
</feature>
<feature type="transmembrane region" description="Helical" evidence="6">
    <location>
        <begin position="392"/>
        <end position="411"/>
    </location>
</feature>
<feature type="domain" description="Major facilitator superfamily (MFS) profile" evidence="7">
    <location>
        <begin position="16"/>
        <end position="415"/>
    </location>
</feature>
<dbReference type="RefSeq" id="WP_252594199.1">
    <property type="nucleotide sequence ID" value="NZ_CP099489.1"/>
</dbReference>
<evidence type="ECO:0000259" key="7">
    <source>
        <dbReference type="PROSITE" id="PS50850"/>
    </source>
</evidence>
<feature type="transmembrane region" description="Helical" evidence="6">
    <location>
        <begin position="12"/>
        <end position="32"/>
    </location>
</feature>
<keyword evidence="2 6" id="KW-0812">Transmembrane</keyword>
<accession>A0ABY4YVZ3</accession>
<evidence type="ECO:0000256" key="2">
    <source>
        <dbReference type="ARBA" id="ARBA00022692"/>
    </source>
</evidence>
<dbReference type="InterPro" id="IPR020846">
    <property type="entry name" value="MFS_dom"/>
</dbReference>
<feature type="transmembrane region" description="Helical" evidence="6">
    <location>
        <begin position="362"/>
        <end position="386"/>
    </location>
</feature>
<dbReference type="InterPro" id="IPR051788">
    <property type="entry name" value="MFS_Transporter"/>
</dbReference>
<feature type="transmembrane region" description="Helical" evidence="6">
    <location>
        <begin position="305"/>
        <end position="323"/>
    </location>
</feature>
<dbReference type="SUPFAM" id="SSF103473">
    <property type="entry name" value="MFS general substrate transporter"/>
    <property type="match status" value="1"/>
</dbReference>
<dbReference type="Pfam" id="PF07690">
    <property type="entry name" value="MFS_1"/>
    <property type="match status" value="1"/>
</dbReference>
<dbReference type="EMBL" id="CP099489">
    <property type="protein sequence ID" value="USQ80811.1"/>
    <property type="molecule type" value="Genomic_DNA"/>
</dbReference>
<evidence type="ECO:0000256" key="6">
    <source>
        <dbReference type="SAM" id="Phobius"/>
    </source>
</evidence>
<feature type="region of interest" description="Disordered" evidence="5">
    <location>
        <begin position="197"/>
        <end position="231"/>
    </location>
</feature>
<dbReference type="Proteomes" id="UP001056455">
    <property type="component" value="Chromosome"/>
</dbReference>
<keyword evidence="4 6" id="KW-0472">Membrane</keyword>
<dbReference type="InterPro" id="IPR036259">
    <property type="entry name" value="MFS_trans_sf"/>
</dbReference>
<evidence type="ECO:0000313" key="8">
    <source>
        <dbReference type="EMBL" id="USQ80811.1"/>
    </source>
</evidence>
<dbReference type="PANTHER" id="PTHR23514">
    <property type="entry name" value="BYPASS OF STOP CODON PROTEIN 6"/>
    <property type="match status" value="1"/>
</dbReference>
<feature type="transmembrane region" description="Helical" evidence="6">
    <location>
        <begin position="81"/>
        <end position="97"/>
    </location>
</feature>